<gene>
    <name evidence="1" type="ORF">SAMN04488700_0817</name>
</gene>
<protein>
    <submittedName>
        <fullName evidence="1">Uncharacterized protein</fullName>
    </submittedName>
</protein>
<name>A0A1X7MV72_9LACT</name>
<proteinExistence type="predicted"/>
<reference evidence="1 2" key="1">
    <citation type="submission" date="2017-04" db="EMBL/GenBank/DDBJ databases">
        <authorList>
            <person name="Afonso C.L."/>
            <person name="Miller P.J."/>
            <person name="Scott M.A."/>
            <person name="Spackman E."/>
            <person name="Goraichik I."/>
            <person name="Dimitrov K.M."/>
            <person name="Suarez D.L."/>
            <person name="Swayne D.E."/>
        </authorList>
    </citation>
    <scope>NUCLEOTIDE SEQUENCE [LARGE SCALE GENOMIC DNA]</scope>
    <source>
        <strain evidence="1 2">LMG26642</strain>
    </source>
</reference>
<dbReference type="RefSeq" id="WP_090005139.1">
    <property type="nucleotide sequence ID" value="NZ_FXBJ01000002.1"/>
</dbReference>
<evidence type="ECO:0000313" key="1">
    <source>
        <dbReference type="EMBL" id="SMH28007.1"/>
    </source>
</evidence>
<evidence type="ECO:0000313" key="2">
    <source>
        <dbReference type="Proteomes" id="UP000193435"/>
    </source>
</evidence>
<dbReference type="EMBL" id="FXBJ01000002">
    <property type="protein sequence ID" value="SMH28007.1"/>
    <property type="molecule type" value="Genomic_DNA"/>
</dbReference>
<dbReference type="Proteomes" id="UP000193435">
    <property type="component" value="Unassembled WGS sequence"/>
</dbReference>
<keyword evidence="2" id="KW-1185">Reference proteome</keyword>
<dbReference type="AlphaFoldDB" id="A0A1X7MV72"/>
<sequence>MVASDSHFITSSILEIGGKDKSAVNKLLQARDYMRKKRIKVIQNTILLNVIQMEIEQMQLFQLNMVI</sequence>
<accession>A0A1X7MV72</accession>
<organism evidence="1 2">
    <name type="scientific">Carnobacterium iners</name>
    <dbReference type="NCBI Taxonomy" id="1073423"/>
    <lineage>
        <taxon>Bacteria</taxon>
        <taxon>Bacillati</taxon>
        <taxon>Bacillota</taxon>
        <taxon>Bacilli</taxon>
        <taxon>Lactobacillales</taxon>
        <taxon>Carnobacteriaceae</taxon>
        <taxon>Carnobacterium</taxon>
    </lineage>
</organism>